<dbReference type="Proteomes" id="UP000186323">
    <property type="component" value="Chromosome I"/>
</dbReference>
<dbReference type="OrthoDB" id="5460574at2"/>
<dbReference type="AlphaFoldDB" id="A0A1K1LDQ3"/>
<organism evidence="1 2">
    <name type="scientific">Desulfovibrio piger</name>
    <dbReference type="NCBI Taxonomy" id="901"/>
    <lineage>
        <taxon>Bacteria</taxon>
        <taxon>Pseudomonadati</taxon>
        <taxon>Thermodesulfobacteriota</taxon>
        <taxon>Desulfovibrionia</taxon>
        <taxon>Desulfovibrionales</taxon>
        <taxon>Desulfovibrionaceae</taxon>
        <taxon>Desulfovibrio</taxon>
    </lineage>
</organism>
<name>A0A1K1LDQ3_9BACT</name>
<reference evidence="2" key="1">
    <citation type="submission" date="2016-10" db="EMBL/GenBank/DDBJ databases">
        <authorList>
            <person name="Wegmann U."/>
        </authorList>
    </citation>
    <scope>NUCLEOTIDE SEQUENCE [LARGE SCALE GENOMIC DNA]</scope>
</reference>
<evidence type="ECO:0000313" key="2">
    <source>
        <dbReference type="Proteomes" id="UP000186323"/>
    </source>
</evidence>
<dbReference type="KEGG" id="dpg:DESPIGER_0968"/>
<dbReference type="EMBL" id="LT630450">
    <property type="protein sequence ID" value="SFV72831.1"/>
    <property type="molecule type" value="Genomic_DNA"/>
</dbReference>
<protein>
    <submittedName>
        <fullName evidence="1">Uncharacterized protein</fullName>
    </submittedName>
</protein>
<gene>
    <name evidence="1" type="ORF">DESPIGER_0968</name>
</gene>
<sequence length="78" mass="8710">MLTVKDLEEFENYMRSGELETDFKDGCENDRYYLLELLEKFMDVAELADETATRVIFRGQIGLLAGAGAAPQGEGGEK</sequence>
<proteinExistence type="predicted"/>
<keyword evidence="2" id="KW-1185">Reference proteome</keyword>
<dbReference type="RefSeq" id="WP_072333779.1">
    <property type="nucleotide sequence ID" value="NZ_CALJDE010000063.1"/>
</dbReference>
<evidence type="ECO:0000313" key="1">
    <source>
        <dbReference type="EMBL" id="SFV72831.1"/>
    </source>
</evidence>
<accession>A0A1K1LDQ3</accession>